<feature type="non-terminal residue" evidence="1">
    <location>
        <position position="33"/>
    </location>
</feature>
<sequence length="33" mass="3535">IAERLQREIQRQIDLIEDAVRGGATLSAGGKAV</sequence>
<accession>A0A656GN80</accession>
<organism evidence="1 2">
    <name type="scientific">Pseudomonas amygdali pv. mori str. 301020</name>
    <dbReference type="NCBI Taxonomy" id="629261"/>
    <lineage>
        <taxon>Bacteria</taxon>
        <taxon>Pseudomonadati</taxon>
        <taxon>Pseudomonadota</taxon>
        <taxon>Gammaproteobacteria</taxon>
        <taxon>Pseudomonadales</taxon>
        <taxon>Pseudomonadaceae</taxon>
        <taxon>Pseudomonas</taxon>
        <taxon>Pseudomonas amygdali</taxon>
    </lineage>
</organism>
<name>A0A656GN80_PSEA0</name>
<proteinExistence type="predicted"/>
<protein>
    <submittedName>
        <fullName evidence="1">Uncharacterized protein</fullName>
    </submittedName>
</protein>
<dbReference type="AlphaFoldDB" id="A0A656GN80"/>
<evidence type="ECO:0000313" key="2">
    <source>
        <dbReference type="Proteomes" id="UP000003465"/>
    </source>
</evidence>
<reference evidence="1 2" key="1">
    <citation type="journal article" date="2011" name="PLoS Pathog.">
        <title>Dynamic evolution of pathogenicity revealed by sequencing and comparative genomics of 19 Pseudomonas syringae isolates.</title>
        <authorList>
            <person name="Baltrus D.A."/>
            <person name="Nishimura M.T."/>
            <person name="Romanchuk A."/>
            <person name="Chang J.H."/>
            <person name="Mukhtar M.S."/>
            <person name="Cherkis K."/>
            <person name="Roach J."/>
            <person name="Grant S.R."/>
            <person name="Jones C.D."/>
            <person name="Dangl J.L."/>
        </authorList>
    </citation>
    <scope>NUCLEOTIDE SEQUENCE [LARGE SCALE GENOMIC DNA]</scope>
    <source>
        <strain evidence="1 2">301020</strain>
    </source>
</reference>
<gene>
    <name evidence="1" type="ORF">PSYMO_38373</name>
</gene>
<comment type="caution">
    <text evidence="1">The sequence shown here is derived from an EMBL/GenBank/DDBJ whole genome shotgun (WGS) entry which is preliminary data.</text>
</comment>
<dbReference type="EMBL" id="AEAG01003244">
    <property type="protein sequence ID" value="EGH27044.1"/>
    <property type="molecule type" value="Genomic_DNA"/>
</dbReference>
<feature type="non-terminal residue" evidence="1">
    <location>
        <position position="1"/>
    </location>
</feature>
<dbReference type="Proteomes" id="UP000003465">
    <property type="component" value="Unassembled WGS sequence"/>
</dbReference>
<evidence type="ECO:0000313" key="1">
    <source>
        <dbReference type="EMBL" id="EGH27044.1"/>
    </source>
</evidence>